<name>A0ACB8HVF0_CITSI</name>
<comment type="caution">
    <text evidence="1">The sequence shown here is derived from an EMBL/GenBank/DDBJ whole genome shotgun (WGS) entry which is preliminary data.</text>
</comment>
<dbReference type="EMBL" id="CM039178">
    <property type="protein sequence ID" value="KAH9678758.1"/>
    <property type="molecule type" value="Genomic_DNA"/>
</dbReference>
<accession>A0ACB8HVF0</accession>
<evidence type="ECO:0000313" key="1">
    <source>
        <dbReference type="EMBL" id="KAH9678758.1"/>
    </source>
</evidence>
<sequence length="356" mass="40959">MDFIEGLPSSNGYTVIMLIVDRLSKYAHFVALKHPYMAVTIAKAFVVNVVRLYGIPTTIVSDRDKVFVSSFWQALFQLQGTKLSMSSSYHPQTDGQIEVVNRTLEQYLRCFAGDQPRKWVEWIPWAEFSYNMSIHSATKMTPFEAVYGIPLPHLLTYVPGTSCVQAVHEYLQDRDTILRELRHNFSLARQRMKSQTGLKRREVSFEVGDYVYLKFQPYRQTSVAFRASMKLAPRFFGPYQIIGKVGTITYRLALPRSSQIHNVFHVSMLQKHLGPIHTSASNQLPPVSDDSIILPQPEAILDRRVIQKGKHQSNSEILVKWRGAPNEDATWENEWRFTKSYPDFILADKDPLRGEE</sequence>
<dbReference type="Proteomes" id="UP000829398">
    <property type="component" value="Chromosome 9"/>
</dbReference>
<proteinExistence type="predicted"/>
<protein>
    <submittedName>
        <fullName evidence="1">Integrase catalytic domain-containing protein</fullName>
    </submittedName>
</protein>
<reference evidence="2" key="1">
    <citation type="journal article" date="2023" name="Hortic. Res.">
        <title>A chromosome-level phased genome enabling allele-level studies in sweet orange: a case study on citrus Huanglongbing tolerance.</title>
        <authorList>
            <person name="Wu B."/>
            <person name="Yu Q."/>
            <person name="Deng Z."/>
            <person name="Duan Y."/>
            <person name="Luo F."/>
            <person name="Gmitter F. Jr."/>
        </authorList>
    </citation>
    <scope>NUCLEOTIDE SEQUENCE [LARGE SCALE GENOMIC DNA]</scope>
    <source>
        <strain evidence="2">cv. Valencia</strain>
    </source>
</reference>
<keyword evidence="2" id="KW-1185">Reference proteome</keyword>
<gene>
    <name evidence="1" type="ORF">KPL71_025850</name>
</gene>
<organism evidence="1 2">
    <name type="scientific">Citrus sinensis</name>
    <name type="common">Sweet orange</name>
    <name type="synonym">Citrus aurantium var. sinensis</name>
    <dbReference type="NCBI Taxonomy" id="2711"/>
    <lineage>
        <taxon>Eukaryota</taxon>
        <taxon>Viridiplantae</taxon>
        <taxon>Streptophyta</taxon>
        <taxon>Embryophyta</taxon>
        <taxon>Tracheophyta</taxon>
        <taxon>Spermatophyta</taxon>
        <taxon>Magnoliopsida</taxon>
        <taxon>eudicotyledons</taxon>
        <taxon>Gunneridae</taxon>
        <taxon>Pentapetalae</taxon>
        <taxon>rosids</taxon>
        <taxon>malvids</taxon>
        <taxon>Sapindales</taxon>
        <taxon>Rutaceae</taxon>
        <taxon>Aurantioideae</taxon>
        <taxon>Citrus</taxon>
    </lineage>
</organism>
<evidence type="ECO:0000313" key="2">
    <source>
        <dbReference type="Proteomes" id="UP000829398"/>
    </source>
</evidence>